<dbReference type="InterPro" id="IPR036388">
    <property type="entry name" value="WH-like_DNA-bd_sf"/>
</dbReference>
<protein>
    <submittedName>
        <fullName evidence="2">Regulatory LuxR family protein</fullName>
    </submittedName>
</protein>
<dbReference type="Proteomes" id="UP000246005">
    <property type="component" value="Unassembled WGS sequence"/>
</dbReference>
<dbReference type="GO" id="GO:0006355">
    <property type="term" value="P:regulation of DNA-templated transcription"/>
    <property type="evidence" value="ECO:0007669"/>
    <property type="project" value="InterPro"/>
</dbReference>
<dbReference type="GO" id="GO:0003677">
    <property type="term" value="F:DNA binding"/>
    <property type="evidence" value="ECO:0007669"/>
    <property type="project" value="InterPro"/>
</dbReference>
<dbReference type="SMART" id="SM00421">
    <property type="entry name" value="HTH_LUXR"/>
    <property type="match status" value="1"/>
</dbReference>
<feature type="domain" description="HTH luxR-type" evidence="1">
    <location>
        <begin position="792"/>
        <end position="857"/>
    </location>
</feature>
<accession>A0A316HWT6</accession>
<reference evidence="2 3" key="1">
    <citation type="submission" date="2018-05" db="EMBL/GenBank/DDBJ databases">
        <title>Genomic Encyclopedia of Type Strains, Phase IV (KMG-IV): sequencing the most valuable type-strain genomes for metagenomic binning, comparative biology and taxonomic classification.</title>
        <authorList>
            <person name="Goeker M."/>
        </authorList>
    </citation>
    <scope>NUCLEOTIDE SEQUENCE [LARGE SCALE GENOMIC DNA]</scope>
    <source>
        <strain evidence="2 3">DSM 45480</strain>
    </source>
</reference>
<dbReference type="Gene3D" id="1.10.10.10">
    <property type="entry name" value="Winged helix-like DNA-binding domain superfamily/Winged helix DNA-binding domain"/>
    <property type="match status" value="1"/>
</dbReference>
<proteinExistence type="predicted"/>
<dbReference type="InterPro" id="IPR016032">
    <property type="entry name" value="Sig_transdc_resp-reg_C-effctor"/>
</dbReference>
<evidence type="ECO:0000259" key="1">
    <source>
        <dbReference type="PROSITE" id="PS50043"/>
    </source>
</evidence>
<dbReference type="EMBL" id="QGHB01000006">
    <property type="protein sequence ID" value="PWK85557.1"/>
    <property type="molecule type" value="Genomic_DNA"/>
</dbReference>
<gene>
    <name evidence="2" type="ORF">C8D88_106185</name>
</gene>
<dbReference type="InterPro" id="IPR000792">
    <property type="entry name" value="Tscrpt_reg_LuxR_C"/>
</dbReference>
<dbReference type="AlphaFoldDB" id="A0A316HWT6"/>
<organism evidence="2 3">
    <name type="scientific">Lentzea atacamensis</name>
    <dbReference type="NCBI Taxonomy" id="531938"/>
    <lineage>
        <taxon>Bacteria</taxon>
        <taxon>Bacillati</taxon>
        <taxon>Actinomycetota</taxon>
        <taxon>Actinomycetes</taxon>
        <taxon>Pseudonocardiales</taxon>
        <taxon>Pseudonocardiaceae</taxon>
        <taxon>Lentzea</taxon>
    </lineage>
</organism>
<sequence length="860" mass="92027">MQQDRLTVPAERLTAFLPDDLGSPLTVVCGRSEADLAAVVDELRRRHDQRFKVVDLSFSESTAGGDLLTNGTLPSLRDCHDPAAFTNLHRLPGAAVGALEALARQVAATGTRCVATVALPLPPHARPAFAAAFDRLRRDGLIRLVTLRPVPRGELPDLVVSMTGALPETALCDRLWSLTLGWPSAVATALRIGAITVVDRHAYLSSWPARIEPGDGLLACVRGLGLPVWSAAKAVAVLAPLGPAVPRLTGQVLGVPEQEAGALLGTLADAGVLLPVRKRTAWRFRLPLLQHALRSSLGPYERRRIAQIAVTALWQGTAECADPAFLADRLLDAGNLVDRERARAELLDHARRAAPDDTDRPLRWLRAAADLAPKPAERALTLLDHARACLAHGAARRALSSTDTVLHEHVDDLPDGRLVDVCLSHLAALCATGELDTLNRVADGTWWPWPGDEVQRAVGRAAALSSLGDWRSAQQVLADVRDHPDAHLVARHLRDLGPFNRLWLGDPAAFDAEVAALPARVAAGEPLSDQLRRDAEALVALGELRRAEPLLALTGHAPVRLACQATLAAAGGRADEALELVRKSVATEPHTGCGPGHGVMFHVAATLLLHKGKLVRALEMVNTARERVPALPHLLAVAEAAHHGLFGRQADAVTVLVQALDHADATGVVALTDLLWISLADIAVSRGDQMSLSCYLERVAAVAKRMHTEQAEINRLVLHATVHADRGAAAEATALLRGRPSLELADGLERLVRFDVGAPELLSEAYEAAGTMDALLHRSVLRNLMRTHGIPVPGRQATVAENERLLAVLVTDGLGNKQIATLLDTSEKSVEGRLSRLFSRTGYRSRVELAAAMLTGRFTA</sequence>
<dbReference type="Pfam" id="PF00196">
    <property type="entry name" value="GerE"/>
    <property type="match status" value="1"/>
</dbReference>
<evidence type="ECO:0000313" key="2">
    <source>
        <dbReference type="EMBL" id="PWK85557.1"/>
    </source>
</evidence>
<dbReference type="PROSITE" id="PS50043">
    <property type="entry name" value="HTH_LUXR_2"/>
    <property type="match status" value="1"/>
</dbReference>
<dbReference type="SUPFAM" id="SSF46894">
    <property type="entry name" value="C-terminal effector domain of the bipartite response regulators"/>
    <property type="match status" value="1"/>
</dbReference>
<evidence type="ECO:0000313" key="3">
    <source>
        <dbReference type="Proteomes" id="UP000246005"/>
    </source>
</evidence>
<name>A0A316HWT6_9PSEU</name>
<dbReference type="RefSeq" id="WP_109638160.1">
    <property type="nucleotide sequence ID" value="NZ_QGHB01000006.1"/>
</dbReference>
<comment type="caution">
    <text evidence="2">The sequence shown here is derived from an EMBL/GenBank/DDBJ whole genome shotgun (WGS) entry which is preliminary data.</text>
</comment>